<dbReference type="EMBL" id="QJPH01000377">
    <property type="protein sequence ID" value="PZN75778.1"/>
    <property type="molecule type" value="Genomic_DNA"/>
</dbReference>
<evidence type="ECO:0000313" key="2">
    <source>
        <dbReference type="EMBL" id="PZN75778.1"/>
    </source>
</evidence>
<organism evidence="2 3">
    <name type="scientific">Candidatus Methylumidiphilus alinenensis</name>
    <dbReference type="NCBI Taxonomy" id="2202197"/>
    <lineage>
        <taxon>Bacteria</taxon>
        <taxon>Pseudomonadati</taxon>
        <taxon>Pseudomonadota</taxon>
        <taxon>Gammaproteobacteria</taxon>
        <taxon>Methylococcales</taxon>
        <taxon>Candidatus Methylumidiphilus</taxon>
    </lineage>
</organism>
<gene>
    <name evidence="2" type="ORF">DM484_17980</name>
</gene>
<dbReference type="AlphaFoldDB" id="A0A2W4R6W4"/>
<dbReference type="Proteomes" id="UP000249396">
    <property type="component" value="Unassembled WGS sequence"/>
</dbReference>
<dbReference type="PANTHER" id="PTHR30399:SF1">
    <property type="entry name" value="UTP PYROPHOSPHATASE"/>
    <property type="match status" value="1"/>
</dbReference>
<reference evidence="2 3" key="1">
    <citation type="journal article" date="2018" name="Aquat. Microb. Ecol.">
        <title>Gammaproteobacterial methanotrophs dominate.</title>
        <authorList>
            <person name="Rissanen A.J."/>
            <person name="Saarenheimo J."/>
            <person name="Tiirola M."/>
            <person name="Peura S."/>
            <person name="Aalto S.L."/>
            <person name="Karvinen A."/>
            <person name="Nykanen H."/>
        </authorList>
    </citation>
    <scope>NUCLEOTIDE SEQUENCE [LARGE SCALE GENOMIC DNA]</scope>
    <source>
        <strain evidence="2">AMbin10</strain>
    </source>
</reference>
<comment type="caution">
    <text evidence="2">The sequence shown here is derived from an EMBL/GenBank/DDBJ whole genome shotgun (WGS) entry which is preliminary data.</text>
</comment>
<protein>
    <submittedName>
        <fullName evidence="2">M48 family peptidase</fullName>
    </submittedName>
</protein>
<evidence type="ECO:0000259" key="1">
    <source>
        <dbReference type="Pfam" id="PF01863"/>
    </source>
</evidence>
<feature type="domain" description="YgjP-like metallopeptidase" evidence="1">
    <location>
        <begin position="17"/>
        <end position="227"/>
    </location>
</feature>
<dbReference type="InterPro" id="IPR053136">
    <property type="entry name" value="UTP_pyrophosphatase-like"/>
</dbReference>
<dbReference type="InterPro" id="IPR002725">
    <property type="entry name" value="YgjP-like_metallopeptidase"/>
</dbReference>
<sequence>MKSVAGPLKIRRSSKAKRLRLAVKPGLIELVIPRGTGEAQAMAFLDQHRAWAEGKLLELNDRASRIPAPASFASSPTLPWRGREVPLIIREAPGLRTRVSVEGAIHIALPQGLGETRDEVALRAFYVWVRRWLRTHVAAMVERLAPRTGLRPREIRVKHMKTRWGSCGPRNDINLNWLLALAPESVLEYVVVHELCHISERNHSPAFWSLVARHLPNYAEERRWLKLHGAELMRRFSL</sequence>
<dbReference type="Pfam" id="PF01863">
    <property type="entry name" value="YgjP-like"/>
    <property type="match status" value="1"/>
</dbReference>
<proteinExistence type="predicted"/>
<name>A0A2W4R6W4_9GAMM</name>
<dbReference type="CDD" id="cd07344">
    <property type="entry name" value="M48_yhfN_like"/>
    <property type="match status" value="1"/>
</dbReference>
<evidence type="ECO:0000313" key="3">
    <source>
        <dbReference type="Proteomes" id="UP000249396"/>
    </source>
</evidence>
<accession>A0A2W4R6W4</accession>
<dbReference type="Gene3D" id="3.30.2010.10">
    <property type="entry name" value="Metalloproteases ('zincins'), catalytic domain"/>
    <property type="match status" value="1"/>
</dbReference>
<dbReference type="PANTHER" id="PTHR30399">
    <property type="entry name" value="UNCHARACTERIZED PROTEIN YGJP"/>
    <property type="match status" value="1"/>
</dbReference>